<organism evidence="1 2">
    <name type="scientific">Halorubrum pallidum</name>
    <dbReference type="NCBI Taxonomy" id="1526114"/>
    <lineage>
        <taxon>Archaea</taxon>
        <taxon>Methanobacteriati</taxon>
        <taxon>Methanobacteriota</taxon>
        <taxon>Stenosarchaea group</taxon>
        <taxon>Halobacteria</taxon>
        <taxon>Halobacteriales</taxon>
        <taxon>Haloferacaceae</taxon>
        <taxon>Halorubrum</taxon>
    </lineage>
</organism>
<dbReference type="Proteomes" id="UP001596274">
    <property type="component" value="Unassembled WGS sequence"/>
</dbReference>
<dbReference type="AlphaFoldDB" id="A0ABD5TAA4"/>
<dbReference type="EMBL" id="JBHSWT010000829">
    <property type="protein sequence ID" value="MFC6772481.1"/>
    <property type="molecule type" value="Genomic_DNA"/>
</dbReference>
<name>A0ABD5TAA4_9EURY</name>
<protein>
    <submittedName>
        <fullName evidence="1">Uncharacterized protein</fullName>
    </submittedName>
</protein>
<comment type="caution">
    <text evidence="1">The sequence shown here is derived from an EMBL/GenBank/DDBJ whole genome shotgun (WGS) entry which is preliminary data.</text>
</comment>
<sequence length="71" mass="7821">MAPTYINRAPEGETVDHVDGMDVMGARVMVGHYPGDKRLIDIADAYFITPEGAQHEFEHGLLPENLLPDDA</sequence>
<gene>
    <name evidence="1" type="ORF">ACFQDD_13325</name>
</gene>
<reference evidence="1 2" key="1">
    <citation type="journal article" date="2019" name="Int. J. Syst. Evol. Microbiol.">
        <title>The Global Catalogue of Microorganisms (GCM) 10K type strain sequencing project: providing services to taxonomists for standard genome sequencing and annotation.</title>
        <authorList>
            <consortium name="The Broad Institute Genomics Platform"/>
            <consortium name="The Broad Institute Genome Sequencing Center for Infectious Disease"/>
            <person name="Wu L."/>
            <person name="Ma J."/>
        </authorList>
    </citation>
    <scope>NUCLEOTIDE SEQUENCE [LARGE SCALE GENOMIC DNA]</scope>
    <source>
        <strain evidence="1 2">PJ61</strain>
    </source>
</reference>
<keyword evidence="2" id="KW-1185">Reference proteome</keyword>
<proteinExistence type="predicted"/>
<accession>A0ABD5TAA4</accession>
<evidence type="ECO:0000313" key="1">
    <source>
        <dbReference type="EMBL" id="MFC6772481.1"/>
    </source>
</evidence>
<evidence type="ECO:0000313" key="2">
    <source>
        <dbReference type="Proteomes" id="UP001596274"/>
    </source>
</evidence>